<dbReference type="Gene3D" id="1.10.443.10">
    <property type="entry name" value="Intergrase catalytic core"/>
    <property type="match status" value="1"/>
</dbReference>
<dbReference type="SUPFAM" id="SSF56349">
    <property type="entry name" value="DNA breaking-rejoining enzymes"/>
    <property type="match status" value="1"/>
</dbReference>
<dbReference type="RefSeq" id="WP_151103907.1">
    <property type="nucleotide sequence ID" value="NZ_RQWK01000001.1"/>
</dbReference>
<proteinExistence type="predicted"/>
<dbReference type="EMBL" id="RQWK01000001">
    <property type="protein sequence ID" value="KAA9411107.1"/>
    <property type="molecule type" value="Genomic_DNA"/>
</dbReference>
<keyword evidence="1" id="KW-0233">DNA recombination</keyword>
<gene>
    <name evidence="4" type="ORF">EGO51_15315</name>
</gene>
<feature type="region of interest" description="Disordered" evidence="2">
    <location>
        <begin position="190"/>
        <end position="213"/>
    </location>
</feature>
<reference evidence="4 5" key="1">
    <citation type="submission" date="2018-11" db="EMBL/GenBank/DDBJ databases">
        <title>Genomic analysis of Haloarcula hispanica CBA1121.</title>
        <authorList>
            <person name="Kim Y.B."/>
            <person name="Roh S.W."/>
        </authorList>
    </citation>
    <scope>NUCLEOTIDE SEQUENCE [LARGE SCALE GENOMIC DNA]</scope>
    <source>
        <strain evidence="4 5">CBA1121</strain>
    </source>
</reference>
<organism evidence="4 5">
    <name type="scientific">Haloarcula hispanica</name>
    <dbReference type="NCBI Taxonomy" id="51589"/>
    <lineage>
        <taxon>Archaea</taxon>
        <taxon>Methanobacteriati</taxon>
        <taxon>Methanobacteriota</taxon>
        <taxon>Stenosarchaea group</taxon>
        <taxon>Halobacteria</taxon>
        <taxon>Halobacteriales</taxon>
        <taxon>Haloarculaceae</taxon>
        <taxon>Haloarcula</taxon>
    </lineage>
</organism>
<evidence type="ECO:0000256" key="1">
    <source>
        <dbReference type="ARBA" id="ARBA00023172"/>
    </source>
</evidence>
<evidence type="ECO:0000259" key="3">
    <source>
        <dbReference type="PROSITE" id="PS51898"/>
    </source>
</evidence>
<dbReference type="InterPro" id="IPR002104">
    <property type="entry name" value="Integrase_catalytic"/>
</dbReference>
<dbReference type="AlphaFoldDB" id="A0A5J5LN61"/>
<evidence type="ECO:0000256" key="2">
    <source>
        <dbReference type="SAM" id="MobiDB-lite"/>
    </source>
</evidence>
<evidence type="ECO:0000313" key="5">
    <source>
        <dbReference type="Proteomes" id="UP000326244"/>
    </source>
</evidence>
<evidence type="ECO:0000313" key="4">
    <source>
        <dbReference type="EMBL" id="KAA9411107.1"/>
    </source>
</evidence>
<comment type="caution">
    <text evidence="4">The sequence shown here is derived from an EMBL/GenBank/DDBJ whole genome shotgun (WGS) entry which is preliminary data.</text>
</comment>
<dbReference type="Pfam" id="PF00589">
    <property type="entry name" value="Phage_integrase"/>
    <property type="match status" value="1"/>
</dbReference>
<accession>A0A5J5LN61</accession>
<dbReference type="Proteomes" id="UP000326244">
    <property type="component" value="Unassembled WGS sequence"/>
</dbReference>
<dbReference type="InterPro" id="IPR013762">
    <property type="entry name" value="Integrase-like_cat_sf"/>
</dbReference>
<dbReference type="GO" id="GO:0006310">
    <property type="term" value="P:DNA recombination"/>
    <property type="evidence" value="ECO:0007669"/>
    <property type="project" value="UniProtKB-KW"/>
</dbReference>
<feature type="domain" description="Tyr recombinase" evidence="3">
    <location>
        <begin position="25"/>
        <end position="206"/>
    </location>
</feature>
<dbReference type="PROSITE" id="PS51898">
    <property type="entry name" value="TYR_RECOMBINASE"/>
    <property type="match status" value="1"/>
</dbReference>
<sequence>MESAYLNTMEERDRWNAQIAQSHGVEKEEIGPQDWEQLQRDWKIPSLISTALDLGARAALIGRLHTGLVSLKGGHIEIPPEIAVKNNGYWQGEISSRTVKLLEKWLPQRQNTVKYDDTDRLWLNRAGNPYDAGSLNTLIENLLEEAEIKQSDRKLTWHSIRHSTGMYVYAETEDLGYVAEVLRQQSLASARQYAHPTPESKTDLIESIQGGEQ</sequence>
<protein>
    <recommendedName>
        <fullName evidence="3">Tyr recombinase domain-containing protein</fullName>
    </recommendedName>
</protein>
<dbReference type="InterPro" id="IPR011010">
    <property type="entry name" value="DNA_brk_join_enz"/>
</dbReference>
<name>A0A5J5LN61_HALHI</name>
<dbReference type="GO" id="GO:0015074">
    <property type="term" value="P:DNA integration"/>
    <property type="evidence" value="ECO:0007669"/>
    <property type="project" value="InterPro"/>
</dbReference>
<dbReference type="GO" id="GO:0003677">
    <property type="term" value="F:DNA binding"/>
    <property type="evidence" value="ECO:0007669"/>
    <property type="project" value="InterPro"/>
</dbReference>